<dbReference type="EMBL" id="CADCUQ010000913">
    <property type="protein sequence ID" value="CAA9437979.1"/>
    <property type="molecule type" value="Genomic_DNA"/>
</dbReference>
<dbReference type="EC" id="2.6.1.1" evidence="2"/>
<name>A0A6J4QET2_9BACT</name>
<keyword evidence="2" id="KW-0032">Aminotransferase</keyword>
<reference evidence="2" key="1">
    <citation type="submission" date="2020-02" db="EMBL/GenBank/DDBJ databases">
        <authorList>
            <person name="Meier V. D."/>
        </authorList>
    </citation>
    <scope>NUCLEOTIDE SEQUENCE</scope>
    <source>
        <strain evidence="2">AVDCRST_MAG64</strain>
    </source>
</reference>
<accession>A0A6J4QET2</accession>
<feature type="compositionally biased region" description="Basic and acidic residues" evidence="1">
    <location>
        <begin position="7"/>
        <end position="24"/>
    </location>
</feature>
<keyword evidence="2" id="KW-0808">Transferase</keyword>
<dbReference type="GO" id="GO:0004069">
    <property type="term" value="F:L-aspartate:2-oxoglutarate aminotransferase activity"/>
    <property type="evidence" value="ECO:0007669"/>
    <property type="project" value="UniProtKB-EC"/>
</dbReference>
<feature type="compositionally biased region" description="Basic and acidic residues" evidence="1">
    <location>
        <begin position="97"/>
        <end position="107"/>
    </location>
</feature>
<feature type="compositionally biased region" description="Basic residues" evidence="1">
    <location>
        <begin position="87"/>
        <end position="96"/>
    </location>
</feature>
<dbReference type="AlphaFoldDB" id="A0A6J4QET2"/>
<evidence type="ECO:0000313" key="2">
    <source>
        <dbReference type="EMBL" id="CAA9437979.1"/>
    </source>
</evidence>
<gene>
    <name evidence="2" type="ORF">AVDCRST_MAG64-3937</name>
</gene>
<feature type="non-terminal residue" evidence="2">
    <location>
        <position position="165"/>
    </location>
</feature>
<evidence type="ECO:0000256" key="1">
    <source>
        <dbReference type="SAM" id="MobiDB-lite"/>
    </source>
</evidence>
<feature type="compositionally biased region" description="Basic residues" evidence="1">
    <location>
        <begin position="133"/>
        <end position="144"/>
    </location>
</feature>
<proteinExistence type="predicted"/>
<feature type="non-terminal residue" evidence="2">
    <location>
        <position position="1"/>
    </location>
</feature>
<feature type="region of interest" description="Disordered" evidence="1">
    <location>
        <begin position="1"/>
        <end position="165"/>
    </location>
</feature>
<protein>
    <submittedName>
        <fullName evidence="2">Aspartate aminotransferase</fullName>
        <ecNumber evidence="2">2.6.1.1</ecNumber>
    </submittedName>
</protein>
<sequence length="165" mass="18041">AATHLPADAERAGADDPGRRRDDQTPPGHDLARAGRGPLRPAAAGRRGRRPGRDGRPANLQVRAGVRARRVARRDPGEAGGREQRHGRPRPAGGRHVRVEHGVPQRRDGRRRPGRRGDPAVAVLLQPRDGDRHRRVPGGRRPDRRRLPAAGRRDRGRRHAADAGG</sequence>
<feature type="compositionally biased region" description="Basic and acidic residues" evidence="1">
    <location>
        <begin position="73"/>
        <end position="86"/>
    </location>
</feature>
<organism evidence="2">
    <name type="scientific">uncultured Phycisphaerae bacterium</name>
    <dbReference type="NCBI Taxonomy" id="904963"/>
    <lineage>
        <taxon>Bacteria</taxon>
        <taxon>Pseudomonadati</taxon>
        <taxon>Planctomycetota</taxon>
        <taxon>Phycisphaerae</taxon>
        <taxon>environmental samples</taxon>
    </lineage>
</organism>
<feature type="compositionally biased region" description="Low complexity" evidence="1">
    <location>
        <begin position="34"/>
        <end position="45"/>
    </location>
</feature>